<sequence>MGGWDNIDDVLQMAILYFIHIFVFSQLGDAPIPIEDFLMVENGSYQQFPWGQLAFTKLMKSFRKEYKPDKQMYRLNGFPYTLNIWVYECVSVIHNEIAVKEGNSIPRVCNWKVVGAKLKFEMFMENIFTEDNGGISMPYIVDDSVDKGHEAPQLHKKVLSGDEYIGDTIQQDFEKHASNPDSTTSASISSGTEAVIDAIVYKLPNEPINVAPPKNPSEDKYRGKSALFGFDYIDFVVAFPLDKNWFYTMSQPYKCWTDQEHIARADVVYVYKRSIKDVINEFYVPAALPWHLVDEVYIPINCDKEFHWVLAVVLRERLIQVYDSSLGSMKKVQSDEIKQLSIILPNYLQDSRFFDKIDIIDWVVLNAYKDNKTSELLGPQRPFEVEFARDIMQQESDSLHCGTYVAAFVEFLSDKMKVPSILFEVTIFAQDMQHCYGNMVPTRPRRDNVSENDDPTRLNGVFIPLTDDELD</sequence>
<name>A0A9J5ZKE7_SOLCO</name>
<feature type="domain" description="Ubiquitin-like protease family profile" evidence="4">
    <location>
        <begin position="201"/>
        <end position="412"/>
    </location>
</feature>
<dbReference type="PANTHER" id="PTHR48302">
    <property type="entry name" value="ULP1 PROTEASE FAMILY, C-TERMINAL CATALYTIC DOMAIN CONTAINING PROTEIN"/>
    <property type="match status" value="1"/>
</dbReference>
<dbReference type="SUPFAM" id="SSF54001">
    <property type="entry name" value="Cysteine proteinases"/>
    <property type="match status" value="1"/>
</dbReference>
<dbReference type="PROSITE" id="PS50600">
    <property type="entry name" value="ULP_PROTEASE"/>
    <property type="match status" value="1"/>
</dbReference>
<dbReference type="EMBL" id="JACXVP010000004">
    <property type="protein sequence ID" value="KAG5612613.1"/>
    <property type="molecule type" value="Genomic_DNA"/>
</dbReference>
<evidence type="ECO:0000256" key="1">
    <source>
        <dbReference type="ARBA" id="ARBA00005234"/>
    </source>
</evidence>
<proteinExistence type="inferred from homology"/>
<keyword evidence="3" id="KW-0378">Hydrolase</keyword>
<gene>
    <name evidence="5" type="ORF">H5410_023894</name>
</gene>
<keyword evidence="2" id="KW-0645">Protease</keyword>
<dbReference type="PANTHER" id="PTHR48302:SF2">
    <property type="entry name" value="DUF1985 DOMAIN-CONTAINING PROTEIN"/>
    <property type="match status" value="1"/>
</dbReference>
<dbReference type="OrthoDB" id="1939479at2759"/>
<comment type="similarity">
    <text evidence="1">Belongs to the peptidase C48 family.</text>
</comment>
<dbReference type="InterPro" id="IPR003653">
    <property type="entry name" value="Peptidase_C48_C"/>
</dbReference>
<dbReference type="Proteomes" id="UP000824120">
    <property type="component" value="Chromosome 4"/>
</dbReference>
<organism evidence="5 6">
    <name type="scientific">Solanum commersonii</name>
    <name type="common">Commerson's wild potato</name>
    <name type="synonym">Commerson's nightshade</name>
    <dbReference type="NCBI Taxonomy" id="4109"/>
    <lineage>
        <taxon>Eukaryota</taxon>
        <taxon>Viridiplantae</taxon>
        <taxon>Streptophyta</taxon>
        <taxon>Embryophyta</taxon>
        <taxon>Tracheophyta</taxon>
        <taxon>Spermatophyta</taxon>
        <taxon>Magnoliopsida</taxon>
        <taxon>eudicotyledons</taxon>
        <taxon>Gunneridae</taxon>
        <taxon>Pentapetalae</taxon>
        <taxon>asterids</taxon>
        <taxon>lamiids</taxon>
        <taxon>Solanales</taxon>
        <taxon>Solanaceae</taxon>
        <taxon>Solanoideae</taxon>
        <taxon>Solaneae</taxon>
        <taxon>Solanum</taxon>
    </lineage>
</organism>
<reference evidence="5 6" key="1">
    <citation type="submission" date="2020-09" db="EMBL/GenBank/DDBJ databases">
        <title>De no assembly of potato wild relative species, Solanum commersonii.</title>
        <authorList>
            <person name="Cho K."/>
        </authorList>
    </citation>
    <scope>NUCLEOTIDE SEQUENCE [LARGE SCALE GENOMIC DNA]</scope>
    <source>
        <strain evidence="5">LZ3.2</strain>
        <tissue evidence="5">Leaf</tissue>
    </source>
</reference>
<dbReference type="AlphaFoldDB" id="A0A9J5ZKE7"/>
<dbReference type="GO" id="GO:0008234">
    <property type="term" value="F:cysteine-type peptidase activity"/>
    <property type="evidence" value="ECO:0007669"/>
    <property type="project" value="InterPro"/>
</dbReference>
<evidence type="ECO:0000259" key="4">
    <source>
        <dbReference type="PROSITE" id="PS50600"/>
    </source>
</evidence>
<dbReference type="Pfam" id="PF02902">
    <property type="entry name" value="Peptidase_C48"/>
    <property type="match status" value="1"/>
</dbReference>
<keyword evidence="6" id="KW-1185">Reference proteome</keyword>
<evidence type="ECO:0000313" key="5">
    <source>
        <dbReference type="EMBL" id="KAG5612613.1"/>
    </source>
</evidence>
<dbReference type="Gene3D" id="3.40.395.10">
    <property type="entry name" value="Adenoviral Proteinase, Chain A"/>
    <property type="match status" value="1"/>
</dbReference>
<evidence type="ECO:0000256" key="2">
    <source>
        <dbReference type="ARBA" id="ARBA00022670"/>
    </source>
</evidence>
<comment type="caution">
    <text evidence="5">The sequence shown here is derived from an EMBL/GenBank/DDBJ whole genome shotgun (WGS) entry which is preliminary data.</text>
</comment>
<evidence type="ECO:0000256" key="3">
    <source>
        <dbReference type="ARBA" id="ARBA00022801"/>
    </source>
</evidence>
<accession>A0A9J5ZKE7</accession>
<dbReference type="GO" id="GO:0006508">
    <property type="term" value="P:proteolysis"/>
    <property type="evidence" value="ECO:0007669"/>
    <property type="project" value="UniProtKB-KW"/>
</dbReference>
<protein>
    <recommendedName>
        <fullName evidence="4">Ubiquitin-like protease family profile domain-containing protein</fullName>
    </recommendedName>
</protein>
<evidence type="ECO:0000313" key="6">
    <source>
        <dbReference type="Proteomes" id="UP000824120"/>
    </source>
</evidence>
<dbReference type="InterPro" id="IPR038765">
    <property type="entry name" value="Papain-like_cys_pep_sf"/>
</dbReference>